<dbReference type="Pfam" id="PF07654">
    <property type="entry name" value="C1-set"/>
    <property type="match status" value="1"/>
</dbReference>
<dbReference type="Proteomes" id="UP000694569">
    <property type="component" value="Unplaced"/>
</dbReference>
<accession>A0A8C5PT35</accession>
<dbReference type="Pfam" id="PF07686">
    <property type="entry name" value="V-set"/>
    <property type="match status" value="1"/>
</dbReference>
<proteinExistence type="predicted"/>
<sequence length="422" mass="48363">MKMYFWILFIFLLHVQACSGVEVVIPRLPETGHVGASVLIPCHFYIENHRVNPDLLVVQWMFGYETLLTFSNYEIVSHERVKLDKKAAINGDISLSLHDLSVKDEGTYTCSVTYNGKREQKDVELRIQAYPSVEVTRTSTISEANTRLDCVVKGFYPKEINVTWYRNGKSVNTNVVTGEPQREENGTYDVNSTLTISPSKIKEVIECQVEHATLEKPITNSFTMTPQRRSINAGILAAFISMILLIVSVLCSVLWALLYIIKSKAQVSDEESVMPAELPQETQKADIKVSASDRPAAVNITYVEKKKKRYIRAEMESFHHRLVHITWSQWKHDKYIDYDDSRIKNAWSFNTDGTLNVTSKLKDKRSASKKAKYFKVKMNHASLESPIERTILREEGIYYLIAEGDKTPLPQDAEDYEWQVTY</sequence>
<name>A0A8C5PT35_9ANUR</name>
<dbReference type="PROSITE" id="PS50835">
    <property type="entry name" value="IG_LIKE"/>
    <property type="match status" value="2"/>
</dbReference>
<evidence type="ECO:0000259" key="5">
    <source>
        <dbReference type="PROSITE" id="PS50835"/>
    </source>
</evidence>
<dbReference type="InterPro" id="IPR003599">
    <property type="entry name" value="Ig_sub"/>
</dbReference>
<dbReference type="InterPro" id="IPR007110">
    <property type="entry name" value="Ig-like_dom"/>
</dbReference>
<keyword evidence="2" id="KW-0393">Immunoglobulin domain</keyword>
<dbReference type="InterPro" id="IPR003597">
    <property type="entry name" value="Ig_C1-set"/>
</dbReference>
<keyword evidence="3" id="KW-1133">Transmembrane helix</keyword>
<dbReference type="CDD" id="cd00098">
    <property type="entry name" value="IgC1"/>
    <property type="match status" value="1"/>
</dbReference>
<reference evidence="6" key="1">
    <citation type="submission" date="2025-08" db="UniProtKB">
        <authorList>
            <consortium name="Ensembl"/>
        </authorList>
    </citation>
    <scope>IDENTIFICATION</scope>
</reference>
<dbReference type="OrthoDB" id="9983389at2759"/>
<keyword evidence="3" id="KW-0812">Transmembrane</keyword>
<dbReference type="AlphaFoldDB" id="A0A8C5PT35"/>
<dbReference type="Gene3D" id="2.60.40.10">
    <property type="entry name" value="Immunoglobulins"/>
    <property type="match status" value="3"/>
</dbReference>
<dbReference type="Ensembl" id="ENSLLET00000028575.1">
    <property type="protein sequence ID" value="ENSLLEP00000027498.1"/>
    <property type="gene ID" value="ENSLLEG00000017453.1"/>
</dbReference>
<keyword evidence="7" id="KW-1185">Reference proteome</keyword>
<evidence type="ECO:0000256" key="2">
    <source>
        <dbReference type="ARBA" id="ARBA00023319"/>
    </source>
</evidence>
<dbReference type="InterPro" id="IPR013783">
    <property type="entry name" value="Ig-like_fold"/>
</dbReference>
<evidence type="ECO:0000256" key="3">
    <source>
        <dbReference type="SAM" id="Phobius"/>
    </source>
</evidence>
<feature type="domain" description="Ig-like" evidence="5">
    <location>
        <begin position="131"/>
        <end position="219"/>
    </location>
</feature>
<feature type="signal peptide" evidence="4">
    <location>
        <begin position="1"/>
        <end position="20"/>
    </location>
</feature>
<feature type="transmembrane region" description="Helical" evidence="3">
    <location>
        <begin position="235"/>
        <end position="261"/>
    </location>
</feature>
<evidence type="ECO:0000256" key="1">
    <source>
        <dbReference type="ARBA" id="ARBA00023157"/>
    </source>
</evidence>
<dbReference type="InterPro" id="IPR013106">
    <property type="entry name" value="Ig_V-set"/>
</dbReference>
<dbReference type="InterPro" id="IPR050380">
    <property type="entry name" value="Immune_Resp_Modulators"/>
</dbReference>
<feature type="chain" id="PRO_5034469709" description="Ig-like domain-containing protein" evidence="4">
    <location>
        <begin position="21"/>
        <end position="422"/>
    </location>
</feature>
<dbReference type="SMART" id="SM00407">
    <property type="entry name" value="IGc1"/>
    <property type="match status" value="1"/>
</dbReference>
<dbReference type="InterPro" id="IPR036179">
    <property type="entry name" value="Ig-like_dom_sf"/>
</dbReference>
<organism evidence="6 7">
    <name type="scientific">Leptobrachium leishanense</name>
    <name type="common">Leishan spiny toad</name>
    <dbReference type="NCBI Taxonomy" id="445787"/>
    <lineage>
        <taxon>Eukaryota</taxon>
        <taxon>Metazoa</taxon>
        <taxon>Chordata</taxon>
        <taxon>Craniata</taxon>
        <taxon>Vertebrata</taxon>
        <taxon>Euteleostomi</taxon>
        <taxon>Amphibia</taxon>
        <taxon>Batrachia</taxon>
        <taxon>Anura</taxon>
        <taxon>Pelobatoidea</taxon>
        <taxon>Megophryidae</taxon>
        <taxon>Leptobrachium</taxon>
    </lineage>
</organism>
<evidence type="ECO:0000256" key="4">
    <source>
        <dbReference type="SAM" id="SignalP"/>
    </source>
</evidence>
<feature type="domain" description="Ig-like" evidence="5">
    <location>
        <begin position="35"/>
        <end position="124"/>
    </location>
</feature>
<dbReference type="FunFam" id="2.60.40.10:FF:000283">
    <property type="entry name" value="Immunoglobulin kappa constant"/>
    <property type="match status" value="1"/>
</dbReference>
<protein>
    <recommendedName>
        <fullName evidence="5">Ig-like domain-containing protein</fullName>
    </recommendedName>
</protein>
<evidence type="ECO:0000313" key="6">
    <source>
        <dbReference type="Ensembl" id="ENSLLEP00000027498.1"/>
    </source>
</evidence>
<dbReference type="PANTHER" id="PTHR23411">
    <property type="entry name" value="TAPASIN"/>
    <property type="match status" value="1"/>
</dbReference>
<dbReference type="GeneTree" id="ENSGT00940000163371"/>
<evidence type="ECO:0000313" key="7">
    <source>
        <dbReference type="Proteomes" id="UP000694569"/>
    </source>
</evidence>
<keyword evidence="4" id="KW-0732">Signal</keyword>
<keyword evidence="1" id="KW-1015">Disulfide bond</keyword>
<dbReference type="SUPFAM" id="SSF48726">
    <property type="entry name" value="Immunoglobulin"/>
    <property type="match status" value="2"/>
</dbReference>
<keyword evidence="3" id="KW-0472">Membrane</keyword>
<dbReference type="SMART" id="SM00409">
    <property type="entry name" value="IG"/>
    <property type="match status" value="1"/>
</dbReference>
<reference evidence="6" key="2">
    <citation type="submission" date="2025-09" db="UniProtKB">
        <authorList>
            <consortium name="Ensembl"/>
        </authorList>
    </citation>
    <scope>IDENTIFICATION</scope>
</reference>